<dbReference type="PANTHER" id="PTHR38462">
    <property type="entry name" value="EXONUCLEASE-LIKE PROTEIN"/>
    <property type="match status" value="1"/>
</dbReference>
<reference evidence="2 3" key="1">
    <citation type="submission" date="2013-12" db="EMBL/GenBank/DDBJ databases">
        <authorList>
            <consortium name="DOE Joint Genome Institute"/>
            <person name="Muyzer G."/>
            <person name="Huntemann M."/>
            <person name="Han J."/>
            <person name="Chen A."/>
            <person name="Kyrpides N."/>
            <person name="Mavromatis K."/>
            <person name="Markowitz V."/>
            <person name="Palaniappan K."/>
            <person name="Ivanova N."/>
            <person name="Schaumberg A."/>
            <person name="Pati A."/>
            <person name="Liolios K."/>
            <person name="Nordberg H.P."/>
            <person name="Cantor M.N."/>
            <person name="Hua S.X."/>
            <person name="Woyke T."/>
        </authorList>
    </citation>
    <scope>NUCLEOTIDE SEQUENCE [LARGE SCALE GENOMIC DNA]</scope>
    <source>
        <strain evidence="2 3">ARh 1</strain>
    </source>
</reference>
<dbReference type="KEGG" id="tti:THITH_00825"/>
<dbReference type="Gene3D" id="3.30.420.10">
    <property type="entry name" value="Ribonuclease H-like superfamily/Ribonuclease H"/>
    <property type="match status" value="1"/>
</dbReference>
<dbReference type="PANTHER" id="PTHR38462:SF1">
    <property type="entry name" value="YPRB RIBONUCLEASE H-LIKE DOMAIN-CONTAINING PROTEIN"/>
    <property type="match status" value="1"/>
</dbReference>
<dbReference type="InterPro" id="IPR011990">
    <property type="entry name" value="TPR-like_helical_dom_sf"/>
</dbReference>
<dbReference type="EMBL" id="CP007029">
    <property type="protein sequence ID" value="AHE97062.1"/>
    <property type="molecule type" value="Genomic_DNA"/>
</dbReference>
<dbReference type="Proteomes" id="UP000005289">
    <property type="component" value="Chromosome"/>
</dbReference>
<dbReference type="InterPro" id="IPR036397">
    <property type="entry name" value="RNaseH_sf"/>
</dbReference>
<dbReference type="HOGENOM" id="CLU_035904_2_0_6"/>
<proteinExistence type="predicted"/>
<sequence length="300" mass="33109">MLGIDTETTGLAGGTGTAAFMVGIAEPGLDGVRLRQWLLTAFAGEAAMLAELDAALAGAGLLVSYNGKTFDLPLLRDRRRLQRAPAFPEPPHLDLLHPTRRLFRGVWPDCRLVTAEQRLLGLFREDDLPGSEAPRAWRDYLAGGTPDDLGRVLRHNALDVLSLLLLGPVLARALHDPLGFGADPLAAADAWSRRGESRRALTVLERARHGLDVRGALELARRLRRAGRWTEAVAVWERLAQSGCPEAVESLAKYHEHVRRDWETALDYTARLGEGPEARRRRGRLERRRGGVQGRLDLAE</sequence>
<protein>
    <recommendedName>
        <fullName evidence="1">YprB ribonuclease H-like domain-containing protein</fullName>
    </recommendedName>
</protein>
<dbReference type="AlphaFoldDB" id="W0DIG7"/>
<name>W0DIG7_9GAMM</name>
<dbReference type="Gene3D" id="1.25.40.10">
    <property type="entry name" value="Tetratricopeptide repeat domain"/>
    <property type="match status" value="1"/>
</dbReference>
<dbReference type="InterPro" id="IPR038720">
    <property type="entry name" value="YprB_RNase_H-like_dom"/>
</dbReference>
<dbReference type="Pfam" id="PF13482">
    <property type="entry name" value="RNase_H_2"/>
    <property type="match status" value="1"/>
</dbReference>
<dbReference type="SUPFAM" id="SSF53098">
    <property type="entry name" value="Ribonuclease H-like"/>
    <property type="match status" value="1"/>
</dbReference>
<evidence type="ECO:0000313" key="3">
    <source>
        <dbReference type="Proteomes" id="UP000005289"/>
    </source>
</evidence>
<evidence type="ECO:0000313" key="2">
    <source>
        <dbReference type="EMBL" id="AHE97062.1"/>
    </source>
</evidence>
<gene>
    <name evidence="2" type="ORF">THITH_00825</name>
</gene>
<organism evidence="2 3">
    <name type="scientific">Thioalkalivibrio paradoxus ARh 1</name>
    <dbReference type="NCBI Taxonomy" id="713585"/>
    <lineage>
        <taxon>Bacteria</taxon>
        <taxon>Pseudomonadati</taxon>
        <taxon>Pseudomonadota</taxon>
        <taxon>Gammaproteobacteria</taxon>
        <taxon>Chromatiales</taxon>
        <taxon>Ectothiorhodospiraceae</taxon>
        <taxon>Thioalkalivibrio</taxon>
    </lineage>
</organism>
<dbReference type="GO" id="GO:0003676">
    <property type="term" value="F:nucleic acid binding"/>
    <property type="evidence" value="ECO:0007669"/>
    <property type="project" value="InterPro"/>
</dbReference>
<feature type="domain" description="YprB ribonuclease H-like" evidence="1">
    <location>
        <begin position="4"/>
        <end position="166"/>
    </location>
</feature>
<accession>W0DIG7</accession>
<dbReference type="InterPro" id="IPR012337">
    <property type="entry name" value="RNaseH-like_sf"/>
</dbReference>
<dbReference type="STRING" id="713585.THITH_00825"/>
<keyword evidence="3" id="KW-1185">Reference proteome</keyword>
<evidence type="ECO:0000259" key="1">
    <source>
        <dbReference type="Pfam" id="PF13482"/>
    </source>
</evidence>